<dbReference type="AlphaFoldDB" id="A0A7W3Y8A1"/>
<dbReference type="PANTHER" id="PTHR48100">
    <property type="entry name" value="BROAD-SPECIFICITY PHOSPHATASE YOR283W-RELATED"/>
    <property type="match status" value="1"/>
</dbReference>
<dbReference type="GO" id="GO:0005737">
    <property type="term" value="C:cytoplasm"/>
    <property type="evidence" value="ECO:0007669"/>
    <property type="project" value="TreeGrafter"/>
</dbReference>
<dbReference type="Proteomes" id="UP000547628">
    <property type="component" value="Unassembled WGS sequence"/>
</dbReference>
<keyword evidence="5" id="KW-1185">Reference proteome</keyword>
<dbReference type="InterPro" id="IPR029033">
    <property type="entry name" value="His_PPase_superfam"/>
</dbReference>
<evidence type="ECO:0000313" key="5">
    <source>
        <dbReference type="Proteomes" id="UP000518316"/>
    </source>
</evidence>
<dbReference type="SMART" id="SM00855">
    <property type="entry name" value="PGAM"/>
    <property type="match status" value="1"/>
</dbReference>
<dbReference type="GO" id="GO:0016791">
    <property type="term" value="F:phosphatase activity"/>
    <property type="evidence" value="ECO:0007669"/>
    <property type="project" value="TreeGrafter"/>
</dbReference>
<dbReference type="CDD" id="cd07067">
    <property type="entry name" value="HP_PGM_like"/>
    <property type="match status" value="1"/>
</dbReference>
<feature type="active site" description="Proton donor/acceptor" evidence="1">
    <location>
        <position position="85"/>
    </location>
</feature>
<dbReference type="Proteomes" id="UP000518316">
    <property type="component" value="Unassembled WGS sequence"/>
</dbReference>
<sequence>MTTLLLIRHGETYANRLNYIQGTLNNRLATLTERGIADAKAYQEVLKHNQIDFAYTSPLKRALATSKIICNHTNINVRVDSRLSEISYGQWNGTAIDDLKRQYTTYFDSETNDVYPHSIEINNGESFAHARKRVWTFVTEISRKYPSQTILVVTHGWVIKNIISLCLNNTDGTAFKNPQNLSVSKIQVDPVIGKQKVCYYNRPLKGIGKL</sequence>
<dbReference type="InterPro" id="IPR050275">
    <property type="entry name" value="PGM_Phosphatase"/>
</dbReference>
<dbReference type="InterPro" id="IPR013078">
    <property type="entry name" value="His_Pase_superF_clade-1"/>
</dbReference>
<feature type="binding site" evidence="2">
    <location>
        <begin position="85"/>
        <end position="88"/>
    </location>
    <ligand>
        <name>substrate</name>
    </ligand>
</feature>
<feature type="active site" description="Tele-phosphohistidine intermediate" evidence="1">
    <location>
        <position position="9"/>
    </location>
</feature>
<dbReference type="RefSeq" id="WP_182598118.1">
    <property type="nucleotide sequence ID" value="NZ_JACIVC010000054.1"/>
</dbReference>
<evidence type="ECO:0000313" key="6">
    <source>
        <dbReference type="Proteomes" id="UP000547628"/>
    </source>
</evidence>
<dbReference type="PANTHER" id="PTHR48100:SF1">
    <property type="entry name" value="HISTIDINE PHOSPHATASE FAMILY PROTEIN-RELATED"/>
    <property type="match status" value="1"/>
</dbReference>
<evidence type="ECO:0000256" key="2">
    <source>
        <dbReference type="PIRSR" id="PIRSR613078-2"/>
    </source>
</evidence>
<proteinExistence type="predicted"/>
<organism evidence="3 5">
    <name type="scientific">Limosilactobacillus albertensis</name>
    <dbReference type="NCBI Taxonomy" id="2759752"/>
    <lineage>
        <taxon>Bacteria</taxon>
        <taxon>Bacillati</taxon>
        <taxon>Bacillota</taxon>
        <taxon>Bacilli</taxon>
        <taxon>Lactobacillales</taxon>
        <taxon>Lactobacillaceae</taxon>
        <taxon>Limosilactobacillus</taxon>
    </lineage>
</organism>
<feature type="binding site" evidence="2">
    <location>
        <begin position="8"/>
        <end position="15"/>
    </location>
    <ligand>
        <name>substrate</name>
    </ligand>
</feature>
<feature type="binding site" evidence="2">
    <location>
        <position position="61"/>
    </location>
    <ligand>
        <name>substrate</name>
    </ligand>
</feature>
<name>A0A7W3Y8A1_9LACO</name>
<dbReference type="Gene3D" id="3.40.50.1240">
    <property type="entry name" value="Phosphoglycerate mutase-like"/>
    <property type="match status" value="1"/>
</dbReference>
<dbReference type="EMBL" id="JACIVC010000054">
    <property type="protein sequence ID" value="MBB1069524.1"/>
    <property type="molecule type" value="Genomic_DNA"/>
</dbReference>
<dbReference type="EMBL" id="JACIVD010000055">
    <property type="protein sequence ID" value="MBB1123104.1"/>
    <property type="molecule type" value="Genomic_DNA"/>
</dbReference>
<dbReference type="SUPFAM" id="SSF53254">
    <property type="entry name" value="Phosphoglycerate mutase-like"/>
    <property type="match status" value="1"/>
</dbReference>
<evidence type="ECO:0000313" key="4">
    <source>
        <dbReference type="EMBL" id="MBB1123104.1"/>
    </source>
</evidence>
<gene>
    <name evidence="3" type="ORF">H5S40_05055</name>
    <name evidence="4" type="ORF">H5S41_03900</name>
</gene>
<reference evidence="5 6" key="1">
    <citation type="submission" date="2020-07" db="EMBL/GenBank/DDBJ databases">
        <title>Description of Limosilactobacillus balticus sp. nov., Limosilactobacillus agrestis sp. nov., Limosilactobacillus albertensis sp. nov., Limosilactobacillus rudii sp. nov., Limosilactobacillus fastidiosus sp. nov., five novel Limosilactobacillus species isolated from the vertebrate gastrointestinal tract, and proposal of 6 subspecies of Limosilactobacillus reuteri adapted to the gastrointestinal tract of specific vertebrate hosts.</title>
        <authorList>
            <person name="Li F."/>
            <person name="Cheng C."/>
            <person name="Zheng J."/>
            <person name="Quevedo R.M."/>
            <person name="Li J."/>
            <person name="Roos S."/>
            <person name="Gaenzle M.G."/>
            <person name="Walter J."/>
        </authorList>
    </citation>
    <scope>NUCLEOTIDE SEQUENCE [LARGE SCALE GENOMIC DNA]</scope>
    <source>
        <strain evidence="4 6">Lr3000</strain>
        <strain evidence="3 5">RRLNB_1_1</strain>
    </source>
</reference>
<dbReference type="Pfam" id="PF00300">
    <property type="entry name" value="His_Phos_1"/>
    <property type="match status" value="1"/>
</dbReference>
<comment type="caution">
    <text evidence="3">The sequence shown here is derived from an EMBL/GenBank/DDBJ whole genome shotgun (WGS) entry which is preliminary data.</text>
</comment>
<evidence type="ECO:0000313" key="3">
    <source>
        <dbReference type="EMBL" id="MBB1069524.1"/>
    </source>
</evidence>
<evidence type="ECO:0000256" key="1">
    <source>
        <dbReference type="PIRSR" id="PIRSR613078-1"/>
    </source>
</evidence>
<accession>A0A7W3Y8A1</accession>
<protein>
    <submittedName>
        <fullName evidence="3">Histidine phosphatase family protein</fullName>
    </submittedName>
</protein>